<proteinExistence type="predicted"/>
<accession>A0A5B7CX17</accession>
<dbReference type="PANTHER" id="PTHR46704:SF1">
    <property type="entry name" value="TELOMERE LENGTH REGULATION PROTEIN TEL2 HOMOLOG"/>
    <property type="match status" value="1"/>
</dbReference>
<organism evidence="1 2">
    <name type="scientific">Portunus trituberculatus</name>
    <name type="common">Swimming crab</name>
    <name type="synonym">Neptunus trituberculatus</name>
    <dbReference type="NCBI Taxonomy" id="210409"/>
    <lineage>
        <taxon>Eukaryota</taxon>
        <taxon>Metazoa</taxon>
        <taxon>Ecdysozoa</taxon>
        <taxon>Arthropoda</taxon>
        <taxon>Crustacea</taxon>
        <taxon>Multicrustacea</taxon>
        <taxon>Malacostraca</taxon>
        <taxon>Eumalacostraca</taxon>
        <taxon>Eucarida</taxon>
        <taxon>Decapoda</taxon>
        <taxon>Pleocyemata</taxon>
        <taxon>Brachyura</taxon>
        <taxon>Eubrachyura</taxon>
        <taxon>Portunoidea</taxon>
        <taxon>Portunidae</taxon>
        <taxon>Portuninae</taxon>
        <taxon>Portunus</taxon>
    </lineage>
</organism>
<dbReference type="EMBL" id="VSRR010000296">
    <property type="protein sequence ID" value="MPC13645.1"/>
    <property type="molecule type" value="Genomic_DNA"/>
</dbReference>
<name>A0A5B7CX17_PORTR</name>
<evidence type="ECO:0000313" key="2">
    <source>
        <dbReference type="Proteomes" id="UP000324222"/>
    </source>
</evidence>
<dbReference type="AlphaFoldDB" id="A0A5B7CX17"/>
<comment type="caution">
    <text evidence="1">The sequence shown here is derived from an EMBL/GenBank/DDBJ whole genome shotgun (WGS) entry which is preliminary data.</text>
</comment>
<sequence>MIKKYKALAPRLHVVSSVKAIHERAQYVDVTRAKAGLETESYDGQHHKDLRPSEIKKSEKRVEQTKSAIQSFLNPFDVSDYDKLYCISSGAHVPHSVERDVMTAEELGKQAKGDFITHRLETKENYFSPVNKMKLKTFQSSTRTVKLKTAQNKIITYKQHSSVALQLLVKSQGHGRVDVDELLKYPLSPVPYSLGTADGYMAKNDKSKGLQFLVKDLDNAPIPLDGNTMLIQDGNALFHTLADIPNNFMFIAQRIFDSMPKGIDLLFSTDMYHEGSIKDMEREQRGASEKLIIRGPLTKKPADWRTFLMNAENKSQLVDVINDVGCSDSFAPKLAQRKVVSVVYGLYSDQEETDTRVILYCAYAQEQGYDGVRIRSPDSDVFFIALHHARKFELTILFDTGTGNKRRLINISDLARQYGQVMCTALMALHAFTHCDSTSAFKGIGKIKPIKLLQKSEVFQETISELGDSWQISNSLHKGLEVFTCAIYGKGRFDSVDAARVAILKEKCGGADGNILLTRNVDLSQLPPCQEALHQHMKRVNY</sequence>
<reference evidence="1 2" key="1">
    <citation type="submission" date="2019-05" db="EMBL/GenBank/DDBJ databases">
        <title>Another draft genome of Portunus trituberculatus and its Hox gene families provides insights of decapod evolution.</title>
        <authorList>
            <person name="Jeong J.-H."/>
            <person name="Song I."/>
            <person name="Kim S."/>
            <person name="Choi T."/>
            <person name="Kim D."/>
            <person name="Ryu S."/>
            <person name="Kim W."/>
        </authorList>
    </citation>
    <scope>NUCLEOTIDE SEQUENCE [LARGE SCALE GENOMIC DNA]</scope>
    <source>
        <tissue evidence="1">Muscle</tissue>
    </source>
</reference>
<dbReference type="Proteomes" id="UP000324222">
    <property type="component" value="Unassembled WGS sequence"/>
</dbReference>
<gene>
    <name evidence="1" type="ORF">E2C01_006385</name>
</gene>
<evidence type="ECO:0000313" key="1">
    <source>
        <dbReference type="EMBL" id="MPC13645.1"/>
    </source>
</evidence>
<dbReference type="OrthoDB" id="6430887at2759"/>
<dbReference type="PANTHER" id="PTHR46704">
    <property type="entry name" value="CXC DOMAIN-CONTAINING PROTEIN-RELATED"/>
    <property type="match status" value="1"/>
</dbReference>
<keyword evidence="2" id="KW-1185">Reference proteome</keyword>
<protein>
    <submittedName>
        <fullName evidence="1">Uncharacterized protein</fullName>
    </submittedName>
</protein>